<dbReference type="InterPro" id="IPR052080">
    <property type="entry name" value="vWF_C/EGF_Fibrillin"/>
</dbReference>
<dbReference type="PROSITE" id="PS01187">
    <property type="entry name" value="EGF_CA"/>
    <property type="match status" value="2"/>
</dbReference>
<dbReference type="PROSITE" id="PS01186">
    <property type="entry name" value="EGF_2"/>
    <property type="match status" value="1"/>
</dbReference>
<feature type="compositionally biased region" description="Low complexity" evidence="10">
    <location>
        <begin position="213"/>
        <end position="230"/>
    </location>
</feature>
<evidence type="ECO:0000313" key="14">
    <source>
        <dbReference type="Proteomes" id="UP000677803"/>
    </source>
</evidence>
<feature type="region of interest" description="Disordered" evidence="10">
    <location>
        <begin position="184"/>
        <end position="249"/>
    </location>
</feature>
<dbReference type="Pfam" id="PF07645">
    <property type="entry name" value="EGF_CA"/>
    <property type="match status" value="3"/>
</dbReference>
<dbReference type="PROSITE" id="PS00010">
    <property type="entry name" value="ASX_HYDROXYL"/>
    <property type="match status" value="2"/>
</dbReference>
<keyword evidence="2" id="KW-0964">Secreted</keyword>
<feature type="domain" description="EGF-like" evidence="11">
    <location>
        <begin position="288"/>
        <end position="325"/>
    </location>
</feature>
<dbReference type="CDD" id="cd00054">
    <property type="entry name" value="EGF_CA"/>
    <property type="match status" value="3"/>
</dbReference>
<dbReference type="InterPro" id="IPR000152">
    <property type="entry name" value="EGF-type_Asp/Asn_hydroxyl_site"/>
</dbReference>
<keyword evidence="3" id="KW-0272">Extracellular matrix</keyword>
<dbReference type="InterPro" id="IPR009030">
    <property type="entry name" value="Growth_fac_rcpt_cys_sf"/>
</dbReference>
<proteinExistence type="predicted"/>
<keyword evidence="7 9" id="KW-1015">Disulfide bond</keyword>
<dbReference type="Proteomes" id="UP000677803">
    <property type="component" value="Unassembled WGS sequence"/>
</dbReference>
<dbReference type="PROSITE" id="PS50026">
    <property type="entry name" value="EGF_3"/>
    <property type="match status" value="2"/>
</dbReference>
<dbReference type="Gene3D" id="2.10.25.10">
    <property type="entry name" value="Laminin"/>
    <property type="match status" value="3"/>
</dbReference>
<keyword evidence="6" id="KW-0677">Repeat</keyword>
<dbReference type="InterPro" id="IPR018097">
    <property type="entry name" value="EGF_Ca-bd_CS"/>
</dbReference>
<dbReference type="FunFam" id="2.10.25.10:FF:000003">
    <property type="entry name" value="fibrillin-1 isoform X1"/>
    <property type="match status" value="1"/>
</dbReference>
<keyword evidence="5" id="KW-0732">Signal</keyword>
<evidence type="ECO:0000259" key="12">
    <source>
        <dbReference type="PROSITE" id="PS51364"/>
    </source>
</evidence>
<reference evidence="13" key="1">
    <citation type="submission" date="2021-05" db="EMBL/GenBank/DDBJ databases">
        <authorList>
            <person name="Tigano A."/>
        </authorList>
    </citation>
    <scope>NUCLEOTIDE SEQUENCE</scope>
</reference>
<evidence type="ECO:0000256" key="10">
    <source>
        <dbReference type="SAM" id="MobiDB-lite"/>
    </source>
</evidence>
<dbReference type="Gene3D" id="3.90.290.10">
    <property type="entry name" value="TGF-beta binding (TB) domain"/>
    <property type="match status" value="3"/>
</dbReference>
<dbReference type="AlphaFoldDB" id="A0A8S4BMB9"/>
<evidence type="ECO:0000313" key="13">
    <source>
        <dbReference type="EMBL" id="CAG6008643.1"/>
    </source>
</evidence>
<dbReference type="GO" id="GO:0005509">
    <property type="term" value="F:calcium ion binding"/>
    <property type="evidence" value="ECO:0007669"/>
    <property type="project" value="InterPro"/>
</dbReference>
<dbReference type="EMBL" id="CAJRST010037777">
    <property type="protein sequence ID" value="CAG6008643.1"/>
    <property type="molecule type" value="Genomic_DNA"/>
</dbReference>
<keyword evidence="14" id="KW-1185">Reference proteome</keyword>
<dbReference type="InterPro" id="IPR001881">
    <property type="entry name" value="EGF-like_Ca-bd_dom"/>
</dbReference>
<dbReference type="InterPro" id="IPR036773">
    <property type="entry name" value="TB_dom_sf"/>
</dbReference>
<comment type="caution">
    <text evidence="13">The sequence shown here is derived from an EMBL/GenBank/DDBJ whole genome shotgun (WGS) entry which is preliminary data.</text>
</comment>
<dbReference type="SUPFAM" id="SSF57581">
    <property type="entry name" value="TB module/8-cys domain"/>
    <property type="match status" value="3"/>
</dbReference>
<evidence type="ECO:0000259" key="11">
    <source>
        <dbReference type="PROSITE" id="PS50026"/>
    </source>
</evidence>
<dbReference type="InterPro" id="IPR049883">
    <property type="entry name" value="NOTCH1_EGF-like"/>
</dbReference>
<feature type="domain" description="TB" evidence="12">
    <location>
        <begin position="1"/>
        <end position="35"/>
    </location>
</feature>
<dbReference type="SMART" id="SM00179">
    <property type="entry name" value="EGF_CA"/>
    <property type="match status" value="3"/>
</dbReference>
<dbReference type="InterPro" id="IPR000742">
    <property type="entry name" value="EGF"/>
</dbReference>
<evidence type="ECO:0000256" key="8">
    <source>
        <dbReference type="ARBA" id="ARBA00023180"/>
    </source>
</evidence>
<organism evidence="13 14">
    <name type="scientific">Menidia menidia</name>
    <name type="common">Atlantic silverside</name>
    <dbReference type="NCBI Taxonomy" id="238744"/>
    <lineage>
        <taxon>Eukaryota</taxon>
        <taxon>Metazoa</taxon>
        <taxon>Chordata</taxon>
        <taxon>Craniata</taxon>
        <taxon>Vertebrata</taxon>
        <taxon>Euteleostomi</taxon>
        <taxon>Actinopterygii</taxon>
        <taxon>Neopterygii</taxon>
        <taxon>Teleostei</taxon>
        <taxon>Neoteleostei</taxon>
        <taxon>Acanthomorphata</taxon>
        <taxon>Ovalentaria</taxon>
        <taxon>Atherinomorphae</taxon>
        <taxon>Atheriniformes</taxon>
        <taxon>Atherinopsidae</taxon>
        <taxon>Menidiinae</taxon>
        <taxon>Menidia</taxon>
    </lineage>
</organism>
<comment type="subcellular location">
    <subcellularLocation>
        <location evidence="1">Secreted</location>
        <location evidence="1">Extracellular space</location>
        <location evidence="1">Extracellular matrix</location>
    </subcellularLocation>
</comment>
<dbReference type="PANTHER" id="PTHR47333:SF4">
    <property type="entry name" value="EGF-LIKE DOMAIN-CONTAINING PROTEIN"/>
    <property type="match status" value="1"/>
</dbReference>
<feature type="non-terminal residue" evidence="13">
    <location>
        <position position="1"/>
    </location>
</feature>
<dbReference type="SMART" id="SM00181">
    <property type="entry name" value="EGF"/>
    <property type="match status" value="3"/>
</dbReference>
<keyword evidence="8" id="KW-0325">Glycoprotein</keyword>
<evidence type="ECO:0000256" key="5">
    <source>
        <dbReference type="ARBA" id="ARBA00022729"/>
    </source>
</evidence>
<dbReference type="OrthoDB" id="10045365at2759"/>
<evidence type="ECO:0000256" key="4">
    <source>
        <dbReference type="ARBA" id="ARBA00022536"/>
    </source>
</evidence>
<evidence type="ECO:0000256" key="2">
    <source>
        <dbReference type="ARBA" id="ARBA00022525"/>
    </source>
</evidence>
<evidence type="ECO:0000256" key="6">
    <source>
        <dbReference type="ARBA" id="ARBA00022737"/>
    </source>
</evidence>
<evidence type="ECO:0000256" key="9">
    <source>
        <dbReference type="PROSITE-ProRule" id="PRU00076"/>
    </source>
</evidence>
<dbReference type="InterPro" id="IPR017878">
    <property type="entry name" value="TB_dom"/>
</dbReference>
<feature type="domain" description="TB" evidence="12">
    <location>
        <begin position="86"/>
        <end position="131"/>
    </location>
</feature>
<dbReference type="FunFam" id="2.10.25.10:FF:000005">
    <property type="entry name" value="Fibrillin 2"/>
    <property type="match status" value="1"/>
</dbReference>
<dbReference type="PROSITE" id="PS51364">
    <property type="entry name" value="TB"/>
    <property type="match status" value="3"/>
</dbReference>
<evidence type="ECO:0000256" key="1">
    <source>
        <dbReference type="ARBA" id="ARBA00004498"/>
    </source>
</evidence>
<name>A0A8S4BMB9_9TELE</name>
<sequence>CSSPLPGLRSRDMCCRGLGKGWGFTDCVLCPQTGTQGSVYLLNCSSPLPGLRSRDMCCRGLGKGWGFTDCVLCPQTAHSVISEEKGQCYRVLEAGQGPSSCSMPIPRNITRQICCCSRVGKAWGAHCQRCPYFGSGGYSGSPLFSTFRTDARGLTPVSSPVAFKEICPAGPGYHYTASTLQFSQRVPEQPDSKGTPTYEGQKVLGPGPGSSEGGPPRTSGTTSAGPAGTRPGPPQSRTPTHQNRPDVDECARSPGVCSVGECVNTPGSYRCVCPPGFTSNSQQNGCHDVDECQQEPCSDGRCDNTPGSFRCVCRHGYKLVGNTCTGVSLVYLTDVDECVDPLRCPGQECLNTAGSFRCASCRPGYGLLHGLCTGGSARGQPELTSGGPTCAEAVQQPVTRATGRAAEGSGRVQALLTGTAQRVHTLVHICQIYQRYT</sequence>
<protein>
    <submittedName>
        <fullName evidence="13">(Atlantic silverside) hypothetical protein</fullName>
    </submittedName>
</protein>
<evidence type="ECO:0000256" key="3">
    <source>
        <dbReference type="ARBA" id="ARBA00022530"/>
    </source>
</evidence>
<accession>A0A8S4BMB9</accession>
<keyword evidence="4 9" id="KW-0245">EGF-like domain</keyword>
<feature type="domain" description="TB" evidence="12">
    <location>
        <begin position="44"/>
        <end position="74"/>
    </location>
</feature>
<feature type="domain" description="EGF-like" evidence="11">
    <location>
        <begin position="246"/>
        <end position="283"/>
    </location>
</feature>
<dbReference type="PANTHER" id="PTHR47333">
    <property type="entry name" value="VON WILLEBRAND FACTOR C AND EGF DOMAIN-CONTAINING PROTEIN"/>
    <property type="match status" value="1"/>
</dbReference>
<dbReference type="Pfam" id="PF00683">
    <property type="entry name" value="TB"/>
    <property type="match status" value="3"/>
</dbReference>
<dbReference type="SUPFAM" id="SSF57184">
    <property type="entry name" value="Growth factor receptor domain"/>
    <property type="match status" value="1"/>
</dbReference>
<gene>
    <name evidence="13" type="ORF">MMEN_LOCUS18908</name>
</gene>
<comment type="caution">
    <text evidence="9">Lacks conserved residue(s) required for the propagation of feature annotation.</text>
</comment>
<evidence type="ECO:0000256" key="7">
    <source>
        <dbReference type="ARBA" id="ARBA00023157"/>
    </source>
</evidence>
<feature type="disulfide bond" evidence="9">
    <location>
        <begin position="292"/>
        <end position="302"/>
    </location>
</feature>